<reference evidence="1" key="1">
    <citation type="submission" date="2014-11" db="EMBL/GenBank/DDBJ databases">
        <authorList>
            <person name="Amaro Gonzalez C."/>
        </authorList>
    </citation>
    <scope>NUCLEOTIDE SEQUENCE</scope>
</reference>
<accession>A0A0E9QSU3</accession>
<dbReference type="AlphaFoldDB" id="A0A0E9QSU3"/>
<protein>
    <submittedName>
        <fullName evidence="1">Uncharacterized protein</fullName>
    </submittedName>
</protein>
<evidence type="ECO:0000313" key="1">
    <source>
        <dbReference type="EMBL" id="JAH19188.1"/>
    </source>
</evidence>
<proteinExistence type="predicted"/>
<sequence>MQNIVWGGSSLPPVNPSVLVILKGSPMRDWHCHHVPPAAVMVTGMYGIGC</sequence>
<name>A0A0E9QSU3_ANGAN</name>
<organism evidence="1">
    <name type="scientific">Anguilla anguilla</name>
    <name type="common">European freshwater eel</name>
    <name type="synonym">Muraena anguilla</name>
    <dbReference type="NCBI Taxonomy" id="7936"/>
    <lineage>
        <taxon>Eukaryota</taxon>
        <taxon>Metazoa</taxon>
        <taxon>Chordata</taxon>
        <taxon>Craniata</taxon>
        <taxon>Vertebrata</taxon>
        <taxon>Euteleostomi</taxon>
        <taxon>Actinopterygii</taxon>
        <taxon>Neopterygii</taxon>
        <taxon>Teleostei</taxon>
        <taxon>Anguilliformes</taxon>
        <taxon>Anguillidae</taxon>
        <taxon>Anguilla</taxon>
    </lineage>
</organism>
<reference evidence="1" key="2">
    <citation type="journal article" date="2015" name="Fish Shellfish Immunol.">
        <title>Early steps in the European eel (Anguilla anguilla)-Vibrio vulnificus interaction in the gills: Role of the RtxA13 toxin.</title>
        <authorList>
            <person name="Callol A."/>
            <person name="Pajuelo D."/>
            <person name="Ebbesson L."/>
            <person name="Teles M."/>
            <person name="MacKenzie S."/>
            <person name="Amaro C."/>
        </authorList>
    </citation>
    <scope>NUCLEOTIDE SEQUENCE</scope>
</reference>
<dbReference type="EMBL" id="GBXM01089389">
    <property type="protein sequence ID" value="JAH19188.1"/>
    <property type="molecule type" value="Transcribed_RNA"/>
</dbReference>